<dbReference type="PRINTS" id="PR00081">
    <property type="entry name" value="GDHRDH"/>
</dbReference>
<protein>
    <recommendedName>
        <fullName evidence="4">Ketoreductase (KR) domain-containing protein</fullName>
    </recommendedName>
</protein>
<dbReference type="Proteomes" id="UP000184073">
    <property type="component" value="Unassembled WGS sequence"/>
</dbReference>
<name>A0A1L9PJ36_ASPVE</name>
<keyword evidence="3" id="KW-1185">Reference proteome</keyword>
<dbReference type="SUPFAM" id="SSF51735">
    <property type="entry name" value="NAD(P)-binding Rossmann-fold domains"/>
    <property type="match status" value="1"/>
</dbReference>
<evidence type="ECO:0008006" key="4">
    <source>
        <dbReference type="Google" id="ProtNLM"/>
    </source>
</evidence>
<dbReference type="AlphaFoldDB" id="A0A1L9PJ36"/>
<keyword evidence="1" id="KW-0560">Oxidoreductase</keyword>
<dbReference type="OrthoDB" id="542013at2759"/>
<dbReference type="Pfam" id="PF00106">
    <property type="entry name" value="adh_short"/>
    <property type="match status" value="1"/>
</dbReference>
<dbReference type="EMBL" id="KV878128">
    <property type="protein sequence ID" value="OJJ01522.1"/>
    <property type="molecule type" value="Genomic_DNA"/>
</dbReference>
<dbReference type="VEuPathDB" id="FungiDB:ASPVEDRAFT_640172"/>
<dbReference type="PANTHER" id="PTHR43157">
    <property type="entry name" value="PHOSPHATIDYLINOSITOL-GLYCAN BIOSYNTHESIS CLASS F PROTEIN-RELATED"/>
    <property type="match status" value="1"/>
</dbReference>
<dbReference type="GeneID" id="63731215"/>
<dbReference type="Gene3D" id="3.40.50.720">
    <property type="entry name" value="NAD(P)-binding Rossmann-like Domain"/>
    <property type="match status" value="1"/>
</dbReference>
<evidence type="ECO:0000256" key="1">
    <source>
        <dbReference type="ARBA" id="ARBA00023002"/>
    </source>
</evidence>
<dbReference type="PANTHER" id="PTHR43157:SF61">
    <property type="entry name" value="DEHYDROGENASE_REDUCTASE FAMILY PROTEIN, PUTATIVE (AFU_ORTHOLOGUE AFUA_3G01250)-RELATED"/>
    <property type="match status" value="1"/>
</dbReference>
<dbReference type="STRING" id="1036611.A0A1L9PJ36"/>
<dbReference type="GO" id="GO:0016491">
    <property type="term" value="F:oxidoreductase activity"/>
    <property type="evidence" value="ECO:0007669"/>
    <property type="project" value="UniProtKB-KW"/>
</dbReference>
<dbReference type="InterPro" id="IPR002347">
    <property type="entry name" value="SDR_fam"/>
</dbReference>
<evidence type="ECO:0000313" key="2">
    <source>
        <dbReference type="EMBL" id="OJJ01522.1"/>
    </source>
</evidence>
<gene>
    <name evidence="2" type="ORF">ASPVEDRAFT_640172</name>
</gene>
<sequence length="330" mass="35567">MSDEVATQPHNLPLLATEKNTAGKTYIVTGANTGLGFEASKHLVNLGAKKVILAVRSVPSGEAAKKKIDEATGKATVAEVWALDLSSYESVKDFAKRATTELDRIDAVIENAAVATGEQKTAEGYHIGLTVNVLSTFLLAVLLLPKLKESAEKYGTLPRLSIVTSGVGFDVRQVWEMVKEDPFVRASGLPAEQLMATYPLSKLMDTFAVRELAAQLPLDQGKVVINAVCPGLCKTELVRNAPPPQKESIINLHTQFGRTAEDGSRTLLAGANLGKDSHGGYTSSCELRNDKVPDWAKDEEAQKWQKNLWDLIVKEIDATAPGAVEKAFGK</sequence>
<accession>A0A1L9PJ36</accession>
<dbReference type="InterPro" id="IPR036291">
    <property type="entry name" value="NAD(P)-bd_dom_sf"/>
</dbReference>
<proteinExistence type="predicted"/>
<reference evidence="3" key="1">
    <citation type="journal article" date="2017" name="Genome Biol.">
        <title>Comparative genomics reveals high biological diversity and specific adaptations in the industrially and medically important fungal genus Aspergillus.</title>
        <authorList>
            <person name="de Vries R.P."/>
            <person name="Riley R."/>
            <person name="Wiebenga A."/>
            <person name="Aguilar-Osorio G."/>
            <person name="Amillis S."/>
            <person name="Uchima C.A."/>
            <person name="Anderluh G."/>
            <person name="Asadollahi M."/>
            <person name="Askin M."/>
            <person name="Barry K."/>
            <person name="Battaglia E."/>
            <person name="Bayram O."/>
            <person name="Benocci T."/>
            <person name="Braus-Stromeyer S.A."/>
            <person name="Caldana C."/>
            <person name="Canovas D."/>
            <person name="Cerqueira G.C."/>
            <person name="Chen F."/>
            <person name="Chen W."/>
            <person name="Choi C."/>
            <person name="Clum A."/>
            <person name="Dos Santos R.A."/>
            <person name="Damasio A.R."/>
            <person name="Diallinas G."/>
            <person name="Emri T."/>
            <person name="Fekete E."/>
            <person name="Flipphi M."/>
            <person name="Freyberg S."/>
            <person name="Gallo A."/>
            <person name="Gournas C."/>
            <person name="Habgood R."/>
            <person name="Hainaut M."/>
            <person name="Harispe M.L."/>
            <person name="Henrissat B."/>
            <person name="Hilden K.S."/>
            <person name="Hope R."/>
            <person name="Hossain A."/>
            <person name="Karabika E."/>
            <person name="Karaffa L."/>
            <person name="Karanyi Z."/>
            <person name="Krasevec N."/>
            <person name="Kuo A."/>
            <person name="Kusch H."/>
            <person name="LaButti K."/>
            <person name="Lagendijk E.L."/>
            <person name="Lapidus A."/>
            <person name="Levasseur A."/>
            <person name="Lindquist E."/>
            <person name="Lipzen A."/>
            <person name="Logrieco A.F."/>
            <person name="MacCabe A."/>
            <person name="Maekelae M.R."/>
            <person name="Malavazi I."/>
            <person name="Melin P."/>
            <person name="Meyer V."/>
            <person name="Mielnichuk N."/>
            <person name="Miskei M."/>
            <person name="Molnar A.P."/>
            <person name="Mule G."/>
            <person name="Ngan C.Y."/>
            <person name="Orejas M."/>
            <person name="Orosz E."/>
            <person name="Ouedraogo J.P."/>
            <person name="Overkamp K.M."/>
            <person name="Park H.-S."/>
            <person name="Perrone G."/>
            <person name="Piumi F."/>
            <person name="Punt P.J."/>
            <person name="Ram A.F."/>
            <person name="Ramon A."/>
            <person name="Rauscher S."/>
            <person name="Record E."/>
            <person name="Riano-Pachon D.M."/>
            <person name="Robert V."/>
            <person name="Roehrig J."/>
            <person name="Ruller R."/>
            <person name="Salamov A."/>
            <person name="Salih N.S."/>
            <person name="Samson R.A."/>
            <person name="Sandor E."/>
            <person name="Sanguinetti M."/>
            <person name="Schuetze T."/>
            <person name="Sepcic K."/>
            <person name="Shelest E."/>
            <person name="Sherlock G."/>
            <person name="Sophianopoulou V."/>
            <person name="Squina F.M."/>
            <person name="Sun H."/>
            <person name="Susca A."/>
            <person name="Todd R.B."/>
            <person name="Tsang A."/>
            <person name="Unkles S.E."/>
            <person name="van de Wiele N."/>
            <person name="van Rossen-Uffink D."/>
            <person name="Oliveira J.V."/>
            <person name="Vesth T.C."/>
            <person name="Visser J."/>
            <person name="Yu J.-H."/>
            <person name="Zhou M."/>
            <person name="Andersen M.R."/>
            <person name="Archer D.B."/>
            <person name="Baker S.E."/>
            <person name="Benoit I."/>
            <person name="Brakhage A.A."/>
            <person name="Braus G.H."/>
            <person name="Fischer R."/>
            <person name="Frisvad J.C."/>
            <person name="Goldman G.H."/>
            <person name="Houbraken J."/>
            <person name="Oakley B."/>
            <person name="Pocsi I."/>
            <person name="Scazzocchio C."/>
            <person name="Seiboth B."/>
            <person name="vanKuyk P.A."/>
            <person name="Wortman J."/>
            <person name="Dyer P.S."/>
            <person name="Grigoriev I.V."/>
        </authorList>
    </citation>
    <scope>NUCLEOTIDE SEQUENCE [LARGE SCALE GENOMIC DNA]</scope>
    <source>
        <strain evidence="3">CBS 583.65</strain>
    </source>
</reference>
<dbReference type="RefSeq" id="XP_040667284.1">
    <property type="nucleotide sequence ID" value="XM_040815704.1"/>
</dbReference>
<organism evidence="2 3">
    <name type="scientific">Aspergillus versicolor CBS 583.65</name>
    <dbReference type="NCBI Taxonomy" id="1036611"/>
    <lineage>
        <taxon>Eukaryota</taxon>
        <taxon>Fungi</taxon>
        <taxon>Dikarya</taxon>
        <taxon>Ascomycota</taxon>
        <taxon>Pezizomycotina</taxon>
        <taxon>Eurotiomycetes</taxon>
        <taxon>Eurotiomycetidae</taxon>
        <taxon>Eurotiales</taxon>
        <taxon>Aspergillaceae</taxon>
        <taxon>Aspergillus</taxon>
        <taxon>Aspergillus subgen. Nidulantes</taxon>
    </lineage>
</organism>
<evidence type="ECO:0000313" key="3">
    <source>
        <dbReference type="Proteomes" id="UP000184073"/>
    </source>
</evidence>